<dbReference type="PANTHER" id="PTHR43080:SF2">
    <property type="entry name" value="CBS DOMAIN-CONTAINING PROTEIN"/>
    <property type="match status" value="1"/>
</dbReference>
<dbReference type="InterPro" id="IPR046342">
    <property type="entry name" value="CBS_dom_sf"/>
</dbReference>
<dbReference type="Proteomes" id="UP000517916">
    <property type="component" value="Unassembled WGS sequence"/>
</dbReference>
<evidence type="ECO:0000256" key="1">
    <source>
        <dbReference type="ARBA" id="ARBA00023122"/>
    </source>
</evidence>
<dbReference type="InterPro" id="IPR051257">
    <property type="entry name" value="Diverse_CBS-Domain"/>
</dbReference>
<dbReference type="EMBL" id="JACJID010000002">
    <property type="protein sequence ID" value="MBA8925173.1"/>
    <property type="molecule type" value="Genomic_DNA"/>
</dbReference>
<sequence>MRISDVLRGKGTEVATVPPWTTVTELVSELARHNVGAVVVLTPDGVAGIVSERDVVRKLAARGGELLSRPVSEIMTTAVVTCKPSDTVEELAALMTERRIRHVPVVVDGKLSGIVSIGDVVKNRISQLQDEQSRLQEYITQG</sequence>
<dbReference type="SUPFAM" id="SSF54631">
    <property type="entry name" value="CBS-domain pair"/>
    <property type="match status" value="1"/>
</dbReference>
<feature type="domain" description="CBS" evidence="3">
    <location>
        <begin position="6"/>
        <end position="66"/>
    </location>
</feature>
<protein>
    <submittedName>
        <fullName evidence="4">CBS domain-containing protein</fullName>
    </submittedName>
</protein>
<dbReference type="RefSeq" id="WP_025359872.1">
    <property type="nucleotide sequence ID" value="NZ_BAAABQ010000006.1"/>
</dbReference>
<proteinExistence type="predicted"/>
<dbReference type="Pfam" id="PF00571">
    <property type="entry name" value="CBS"/>
    <property type="match status" value="2"/>
</dbReference>
<gene>
    <name evidence="4" type="ORF">BC739_002372</name>
</gene>
<reference evidence="4 5" key="1">
    <citation type="submission" date="2020-08" db="EMBL/GenBank/DDBJ databases">
        <title>Genomic Encyclopedia of Archaeal and Bacterial Type Strains, Phase II (KMG-II): from individual species to whole genera.</title>
        <authorList>
            <person name="Goeker M."/>
        </authorList>
    </citation>
    <scope>NUCLEOTIDE SEQUENCE [LARGE SCALE GENOMIC DNA]</scope>
    <source>
        <strain evidence="4 5">DSM 43850</strain>
    </source>
</reference>
<dbReference type="SMART" id="SM00116">
    <property type="entry name" value="CBS"/>
    <property type="match status" value="2"/>
</dbReference>
<feature type="domain" description="CBS" evidence="3">
    <location>
        <begin position="75"/>
        <end position="131"/>
    </location>
</feature>
<evidence type="ECO:0000313" key="5">
    <source>
        <dbReference type="Proteomes" id="UP000517916"/>
    </source>
</evidence>
<accession>A0ABR6BE64</accession>
<dbReference type="PANTHER" id="PTHR43080">
    <property type="entry name" value="CBS DOMAIN-CONTAINING PROTEIN CBSX3, MITOCHONDRIAL"/>
    <property type="match status" value="1"/>
</dbReference>
<dbReference type="InterPro" id="IPR044725">
    <property type="entry name" value="CBSX3_CBS_dom"/>
</dbReference>
<comment type="caution">
    <text evidence="4">The sequence shown here is derived from an EMBL/GenBank/DDBJ whole genome shotgun (WGS) entry which is preliminary data.</text>
</comment>
<dbReference type="PROSITE" id="PS51371">
    <property type="entry name" value="CBS"/>
    <property type="match status" value="2"/>
</dbReference>
<name>A0ABR6BE64_9PSEU</name>
<evidence type="ECO:0000259" key="3">
    <source>
        <dbReference type="PROSITE" id="PS51371"/>
    </source>
</evidence>
<evidence type="ECO:0000313" key="4">
    <source>
        <dbReference type="EMBL" id="MBA8925173.1"/>
    </source>
</evidence>
<dbReference type="InterPro" id="IPR000644">
    <property type="entry name" value="CBS_dom"/>
</dbReference>
<dbReference type="CDD" id="cd04623">
    <property type="entry name" value="CBS_pair_bac_euk"/>
    <property type="match status" value="1"/>
</dbReference>
<evidence type="ECO:0000256" key="2">
    <source>
        <dbReference type="PROSITE-ProRule" id="PRU00703"/>
    </source>
</evidence>
<keyword evidence="1 2" id="KW-0129">CBS domain</keyword>
<organism evidence="4 5">
    <name type="scientific">Kutzneria viridogrisea</name>
    <dbReference type="NCBI Taxonomy" id="47990"/>
    <lineage>
        <taxon>Bacteria</taxon>
        <taxon>Bacillati</taxon>
        <taxon>Actinomycetota</taxon>
        <taxon>Actinomycetes</taxon>
        <taxon>Pseudonocardiales</taxon>
        <taxon>Pseudonocardiaceae</taxon>
        <taxon>Kutzneria</taxon>
    </lineage>
</organism>
<dbReference type="Gene3D" id="3.10.580.10">
    <property type="entry name" value="CBS-domain"/>
    <property type="match status" value="1"/>
</dbReference>
<keyword evidence="5" id="KW-1185">Reference proteome</keyword>